<dbReference type="AlphaFoldDB" id="A0AAE0YUN6"/>
<gene>
    <name evidence="1" type="ORF">RRG08_066314</name>
</gene>
<name>A0AAE0YUN6_9GAST</name>
<reference evidence="1" key="1">
    <citation type="journal article" date="2023" name="G3 (Bethesda)">
        <title>A reference genome for the long-term kleptoplast-retaining sea slug Elysia crispata morphotype clarki.</title>
        <authorList>
            <person name="Eastman K.E."/>
            <person name="Pendleton A.L."/>
            <person name="Shaikh M.A."/>
            <person name="Suttiyut T."/>
            <person name="Ogas R."/>
            <person name="Tomko P."/>
            <person name="Gavelis G."/>
            <person name="Widhalm J.R."/>
            <person name="Wisecaver J.H."/>
        </authorList>
    </citation>
    <scope>NUCLEOTIDE SEQUENCE</scope>
    <source>
        <strain evidence="1">ECLA1</strain>
    </source>
</reference>
<dbReference type="EMBL" id="JAWDGP010005376">
    <property type="protein sequence ID" value="KAK3757398.1"/>
    <property type="molecule type" value="Genomic_DNA"/>
</dbReference>
<sequence>PHAVTAVTVLLRTIRDSTYTEQLGDHAIGVIKGVFLPERLSHPEINGVKLGYVEWGAVVGLASPSGSRLGRIP</sequence>
<accession>A0AAE0YUN6</accession>
<evidence type="ECO:0000313" key="1">
    <source>
        <dbReference type="EMBL" id="KAK3757398.1"/>
    </source>
</evidence>
<evidence type="ECO:0000313" key="2">
    <source>
        <dbReference type="Proteomes" id="UP001283361"/>
    </source>
</evidence>
<proteinExistence type="predicted"/>
<organism evidence="1 2">
    <name type="scientific">Elysia crispata</name>
    <name type="common">lettuce slug</name>
    <dbReference type="NCBI Taxonomy" id="231223"/>
    <lineage>
        <taxon>Eukaryota</taxon>
        <taxon>Metazoa</taxon>
        <taxon>Spiralia</taxon>
        <taxon>Lophotrochozoa</taxon>
        <taxon>Mollusca</taxon>
        <taxon>Gastropoda</taxon>
        <taxon>Heterobranchia</taxon>
        <taxon>Euthyneura</taxon>
        <taxon>Panpulmonata</taxon>
        <taxon>Sacoglossa</taxon>
        <taxon>Placobranchoidea</taxon>
        <taxon>Plakobranchidae</taxon>
        <taxon>Elysia</taxon>
    </lineage>
</organism>
<keyword evidence="2" id="KW-1185">Reference proteome</keyword>
<comment type="caution">
    <text evidence="1">The sequence shown here is derived from an EMBL/GenBank/DDBJ whole genome shotgun (WGS) entry which is preliminary data.</text>
</comment>
<feature type="non-terminal residue" evidence="1">
    <location>
        <position position="1"/>
    </location>
</feature>
<dbReference type="Proteomes" id="UP001283361">
    <property type="component" value="Unassembled WGS sequence"/>
</dbReference>
<protein>
    <submittedName>
        <fullName evidence="1">Uncharacterized protein</fullName>
    </submittedName>
</protein>